<dbReference type="AlphaFoldDB" id="A0A1I5X133"/>
<dbReference type="OrthoDB" id="9777755at2"/>
<dbReference type="PANTHER" id="PTHR35797:SF1">
    <property type="entry name" value="PROTEASE"/>
    <property type="match status" value="1"/>
</dbReference>
<reference evidence="4" key="1">
    <citation type="submission" date="2016-10" db="EMBL/GenBank/DDBJ databases">
        <authorList>
            <person name="Varghese N."/>
            <person name="Submissions S."/>
        </authorList>
    </citation>
    <scope>NUCLEOTIDE SEQUENCE [LARGE SCALE GENOMIC DNA]</scope>
    <source>
        <strain evidence="4">P18</strain>
    </source>
</reference>
<gene>
    <name evidence="3" type="ORF">SAMN04487928_12726</name>
</gene>
<dbReference type="GO" id="GO:0006508">
    <property type="term" value="P:proteolysis"/>
    <property type="evidence" value="ECO:0007669"/>
    <property type="project" value="UniProtKB-KW"/>
</dbReference>
<feature type="transmembrane region" description="Helical" evidence="1">
    <location>
        <begin position="226"/>
        <end position="242"/>
    </location>
</feature>
<keyword evidence="3" id="KW-0378">Hydrolase</keyword>
<evidence type="ECO:0000259" key="2">
    <source>
        <dbReference type="Pfam" id="PF02517"/>
    </source>
</evidence>
<feature type="transmembrane region" description="Helical" evidence="1">
    <location>
        <begin position="201"/>
        <end position="219"/>
    </location>
</feature>
<name>A0A1I5X133_9FIRM</name>
<feature type="transmembrane region" description="Helical" evidence="1">
    <location>
        <begin position="20"/>
        <end position="45"/>
    </location>
</feature>
<dbReference type="PANTHER" id="PTHR35797">
    <property type="entry name" value="PROTEASE-RELATED"/>
    <property type="match status" value="1"/>
</dbReference>
<sequence>MKKLQKSDDGMQYNHMEKRVKLYVVLSYFVFWFMVLGLCGTASMVFHGPPIVMRILSNVCAWAPTIVLLIGFKYFCPGRSIAEFYRKAFGGKISIVTLVASAILTLGATIITVFVLSLIQGKAFGEYWNLGSYPFWASFLFSITTGPTGEESGWRGYLRPYLNAKYSFFSASVIQGVIWAFWHTILWFVDSDYMGIQMIPYVLSNVIVMTGLCFIMNLFMEKNDNLIYGIVIHFCFNFLYCFLQVDIWFYVVLSAIYMVIIALICWKKNVMSKE</sequence>
<dbReference type="Proteomes" id="UP000182624">
    <property type="component" value="Unassembled WGS sequence"/>
</dbReference>
<dbReference type="EMBL" id="FOXO01000027">
    <property type="protein sequence ID" value="SFQ25669.1"/>
    <property type="molecule type" value="Genomic_DNA"/>
</dbReference>
<dbReference type="InterPro" id="IPR003675">
    <property type="entry name" value="Rce1/LyrA-like_dom"/>
</dbReference>
<feature type="transmembrane region" description="Helical" evidence="1">
    <location>
        <begin position="166"/>
        <end position="189"/>
    </location>
</feature>
<keyword evidence="1" id="KW-1133">Transmembrane helix</keyword>
<keyword evidence="3" id="KW-0645">Protease</keyword>
<organism evidence="3 4">
    <name type="scientific">Butyrivibrio proteoclasticus</name>
    <dbReference type="NCBI Taxonomy" id="43305"/>
    <lineage>
        <taxon>Bacteria</taxon>
        <taxon>Bacillati</taxon>
        <taxon>Bacillota</taxon>
        <taxon>Clostridia</taxon>
        <taxon>Lachnospirales</taxon>
        <taxon>Lachnospiraceae</taxon>
        <taxon>Butyrivibrio</taxon>
    </lineage>
</organism>
<dbReference type="GO" id="GO:0004175">
    <property type="term" value="F:endopeptidase activity"/>
    <property type="evidence" value="ECO:0007669"/>
    <property type="project" value="UniProtKB-ARBA"/>
</dbReference>
<feature type="domain" description="CAAX prenyl protease 2/Lysostaphin resistance protein A-like" evidence="2">
    <location>
        <begin position="135"/>
        <end position="239"/>
    </location>
</feature>
<evidence type="ECO:0000313" key="3">
    <source>
        <dbReference type="EMBL" id="SFQ25669.1"/>
    </source>
</evidence>
<dbReference type="GO" id="GO:0080120">
    <property type="term" value="P:CAAX-box protein maturation"/>
    <property type="evidence" value="ECO:0007669"/>
    <property type="project" value="UniProtKB-ARBA"/>
</dbReference>
<evidence type="ECO:0000256" key="1">
    <source>
        <dbReference type="SAM" id="Phobius"/>
    </source>
</evidence>
<feature type="transmembrane region" description="Helical" evidence="1">
    <location>
        <begin position="51"/>
        <end position="72"/>
    </location>
</feature>
<feature type="transmembrane region" description="Helical" evidence="1">
    <location>
        <begin position="93"/>
        <end position="115"/>
    </location>
</feature>
<dbReference type="RefSeq" id="WP_143087499.1">
    <property type="nucleotide sequence ID" value="NZ_FOXO01000027.1"/>
</dbReference>
<proteinExistence type="predicted"/>
<keyword evidence="1" id="KW-0472">Membrane</keyword>
<dbReference type="Pfam" id="PF02517">
    <property type="entry name" value="Rce1-like"/>
    <property type="match status" value="1"/>
</dbReference>
<feature type="transmembrane region" description="Helical" evidence="1">
    <location>
        <begin position="248"/>
        <end position="266"/>
    </location>
</feature>
<keyword evidence="1" id="KW-0812">Transmembrane</keyword>
<evidence type="ECO:0000313" key="4">
    <source>
        <dbReference type="Proteomes" id="UP000182624"/>
    </source>
</evidence>
<dbReference type="InterPro" id="IPR042150">
    <property type="entry name" value="MmRce1-like"/>
</dbReference>
<accession>A0A1I5X133</accession>
<protein>
    <submittedName>
        <fullName evidence="3">Membrane protease YdiL, CAAX protease family</fullName>
    </submittedName>
</protein>
<keyword evidence="4" id="KW-1185">Reference proteome</keyword>